<dbReference type="GO" id="GO:0008168">
    <property type="term" value="F:methyltransferase activity"/>
    <property type="evidence" value="ECO:0007669"/>
    <property type="project" value="UniProtKB-KW"/>
</dbReference>
<keyword evidence="2" id="KW-1185">Reference proteome</keyword>
<gene>
    <name evidence="1" type="ORF">N2599_14160</name>
</gene>
<accession>A0ABY5XFD0</accession>
<dbReference type="SUPFAM" id="SSF53335">
    <property type="entry name" value="S-adenosyl-L-methionine-dependent methyltransferases"/>
    <property type="match status" value="1"/>
</dbReference>
<dbReference type="GO" id="GO:0032259">
    <property type="term" value="P:methylation"/>
    <property type="evidence" value="ECO:0007669"/>
    <property type="project" value="UniProtKB-KW"/>
</dbReference>
<proteinExistence type="predicted"/>
<dbReference type="InterPro" id="IPR029063">
    <property type="entry name" value="SAM-dependent_MTases_sf"/>
</dbReference>
<keyword evidence="1" id="KW-0489">Methyltransferase</keyword>
<dbReference type="Gene3D" id="3.40.50.150">
    <property type="entry name" value="Vaccinia Virus protein VP39"/>
    <property type="match status" value="1"/>
</dbReference>
<dbReference type="Proteomes" id="UP001060123">
    <property type="component" value="Chromosome"/>
</dbReference>
<reference evidence="1" key="1">
    <citation type="submission" date="2022-09" db="EMBL/GenBank/DDBJ databases">
        <title>Australian commercial rhizobial inoculants.</title>
        <authorList>
            <person name="Kohlmeier M.G."/>
            <person name="O'Hara G.W."/>
            <person name="Colombi E."/>
            <person name="Ramsay J.P."/>
            <person name="Terpolilli J."/>
        </authorList>
    </citation>
    <scope>NUCLEOTIDE SEQUENCE</scope>
    <source>
        <strain evidence="1">WSM1592</strain>
    </source>
</reference>
<dbReference type="RefSeq" id="WP_027508143.1">
    <property type="nucleotide sequence ID" value="NZ_CP104143.1"/>
</dbReference>
<evidence type="ECO:0000313" key="2">
    <source>
        <dbReference type="Proteomes" id="UP001060123"/>
    </source>
</evidence>
<name>A0ABY5XFD0_RHISU</name>
<evidence type="ECO:0000313" key="1">
    <source>
        <dbReference type="EMBL" id="UWU13289.1"/>
    </source>
</evidence>
<keyword evidence="1" id="KW-0808">Transferase</keyword>
<sequence>MGIFEKLNLFGATAKRRNDRSIRKTLQAWERRDYSEQSPQFIKERMLQKHGIAGAQWVETGTYLGTTTQFLSERFPSVHSIEPEPALYQQASEKFAGRNVRIHKGTSEEILPGLLPKLTGDINFWLDGHYSDGITYRGEQDCPVVDELESISANMSNFRSVAILIDDVRCFLPENWETYHYPDISRLIDWAKQREFYWRIEHDIFIMKNHV</sequence>
<protein>
    <submittedName>
        <fullName evidence="1">Class I SAM-dependent methyltransferase</fullName>
    </submittedName>
</protein>
<organism evidence="1 2">
    <name type="scientific">Rhizobium sullae</name>
    <name type="common">Rhizobium hedysari</name>
    <dbReference type="NCBI Taxonomy" id="50338"/>
    <lineage>
        <taxon>Bacteria</taxon>
        <taxon>Pseudomonadati</taxon>
        <taxon>Pseudomonadota</taxon>
        <taxon>Alphaproteobacteria</taxon>
        <taxon>Hyphomicrobiales</taxon>
        <taxon>Rhizobiaceae</taxon>
        <taxon>Rhizobium/Agrobacterium group</taxon>
        <taxon>Rhizobium</taxon>
    </lineage>
</organism>
<dbReference type="EMBL" id="CP104143">
    <property type="protein sequence ID" value="UWU13289.1"/>
    <property type="molecule type" value="Genomic_DNA"/>
</dbReference>